<organism evidence="4 5">
    <name type="scientific">Lactuca sativa</name>
    <name type="common">Garden lettuce</name>
    <dbReference type="NCBI Taxonomy" id="4236"/>
    <lineage>
        <taxon>Eukaryota</taxon>
        <taxon>Viridiplantae</taxon>
        <taxon>Streptophyta</taxon>
        <taxon>Embryophyta</taxon>
        <taxon>Tracheophyta</taxon>
        <taxon>Spermatophyta</taxon>
        <taxon>Magnoliopsida</taxon>
        <taxon>eudicotyledons</taxon>
        <taxon>Gunneridae</taxon>
        <taxon>Pentapetalae</taxon>
        <taxon>asterids</taxon>
        <taxon>campanulids</taxon>
        <taxon>Asterales</taxon>
        <taxon>Asteraceae</taxon>
        <taxon>Cichorioideae</taxon>
        <taxon>Cichorieae</taxon>
        <taxon>Lactucinae</taxon>
        <taxon>Lactuca</taxon>
    </lineage>
</organism>
<feature type="region of interest" description="Disordered" evidence="2">
    <location>
        <begin position="426"/>
        <end position="458"/>
    </location>
</feature>
<dbReference type="Proteomes" id="UP000235145">
    <property type="component" value="Unassembled WGS sequence"/>
</dbReference>
<gene>
    <name evidence="4" type="ORF">LSAT_V11C100045690</name>
</gene>
<evidence type="ECO:0000256" key="2">
    <source>
        <dbReference type="SAM" id="MobiDB-lite"/>
    </source>
</evidence>
<reference evidence="4 5" key="1">
    <citation type="journal article" date="2017" name="Nat. Commun.">
        <title>Genome assembly with in vitro proximity ligation data and whole-genome triplication in lettuce.</title>
        <authorList>
            <person name="Reyes-Chin-Wo S."/>
            <person name="Wang Z."/>
            <person name="Yang X."/>
            <person name="Kozik A."/>
            <person name="Arikit S."/>
            <person name="Song C."/>
            <person name="Xia L."/>
            <person name="Froenicke L."/>
            <person name="Lavelle D.O."/>
            <person name="Truco M.J."/>
            <person name="Xia R."/>
            <person name="Zhu S."/>
            <person name="Xu C."/>
            <person name="Xu H."/>
            <person name="Xu X."/>
            <person name="Cox K."/>
            <person name="Korf I."/>
            <person name="Meyers B.C."/>
            <person name="Michelmore R.W."/>
        </authorList>
    </citation>
    <scope>NUCLEOTIDE SEQUENCE [LARGE SCALE GENOMIC DNA]</scope>
    <source>
        <strain evidence="5">cv. Salinas</strain>
        <tissue evidence="4">Seedlings</tissue>
    </source>
</reference>
<dbReference type="AlphaFoldDB" id="A0A9R1WNA0"/>
<dbReference type="GO" id="GO:0000077">
    <property type="term" value="P:DNA damage checkpoint signaling"/>
    <property type="evidence" value="ECO:0000318"/>
    <property type="project" value="GO_Central"/>
</dbReference>
<dbReference type="PANTHER" id="PTHR15321">
    <property type="entry name" value="TUMOR SUPPRESSOR P53-BINDING PROTEIN 1"/>
    <property type="match status" value="1"/>
</dbReference>
<dbReference type="GO" id="GO:0005634">
    <property type="term" value="C:nucleus"/>
    <property type="evidence" value="ECO:0000318"/>
    <property type="project" value="GO_Central"/>
</dbReference>
<name>A0A9R1WNA0_LACSA</name>
<feature type="compositionally biased region" description="Polar residues" evidence="2">
    <location>
        <begin position="426"/>
        <end position="436"/>
    </location>
</feature>
<sequence>MQSLLGFHPPHFSEEAAWLPGWLQSSSIREASNQAFQCSSGQRLEDIGCLQQNINTRENENLSDNGVCKSFHLFLSGEDNSTMNFPSCSSNHEIRLHLHLSSNEESQNLSNPTPSKSQPQPLPLPDSKVTPEENTQNPIPQKGNPGFSSHEPLKGQNGKTPKSHKVDITDAVELAVAASEALIIHEVLKDEPNSQLSTPSSVLEAAIRVKKARLEELNDDFEENNDNEYEVDFLSDLDELTMAEAYEDVGLTVNSYGYESISHVKDSYGTLEAEFGSISTKQEILSKKEIVLESIEGDTHKEHDDYATLGTTENANDLGCDFDPMFSCSVEQPVISTKEVDGPLTLCQTILKSSFGSRAFGCIENEDKMTNLIPDRFQSRWFGGWKCKNEDAVTDNKIPEPFALNESSSLSESADIAPDMNSAIQKQDNTVSQSTIPPKDIDTHHKTTNNSNFLSDTAPDMPLSVSPMEDLLCSVVPCSFSSDNTPPHVNLNNPKSVSPQNTNYTLHQVNPKSASPVNTDNTLHQNNPKSVSPQNTDNTLCENISSPTIRRHVSSLKTYSILPHPPYDPYSVNKQPTQDDVEKKTKLPSATINKENPELLPTEVFRKVKSNIKSCVVPMRKRVRFSEPEIIHTKKTRVTFTCNKTRLFQDFNFLITGFSIKKHKEIKSLIQKNGGIVLDDIPSPPSSTSRRQKKISKYRLPVILSPKRLLTTKFLYGCAVNACILKVKWLFDSVNEGSILPHKKYMVLKEHVINCSMIIGIRMPNRRLIFQDIAIMLHGKHDFCMKMEKVVRHGGGLVFKSFHWLVKRLESNRVLIGAIVVEGEIGISRQLKQCAVEQKIPVVPFDWIVKSLYAGRVVPSLQEFKNPYRVPLEMSEEI</sequence>
<evidence type="ECO:0000313" key="5">
    <source>
        <dbReference type="Proteomes" id="UP000235145"/>
    </source>
</evidence>
<dbReference type="GO" id="GO:0042393">
    <property type="term" value="F:histone binding"/>
    <property type="evidence" value="ECO:0000318"/>
    <property type="project" value="GO_Central"/>
</dbReference>
<protein>
    <recommendedName>
        <fullName evidence="3">BRCT domain-containing protein</fullName>
    </recommendedName>
</protein>
<evidence type="ECO:0000259" key="3">
    <source>
        <dbReference type="PROSITE" id="PS50172"/>
    </source>
</evidence>
<feature type="region of interest" description="Disordered" evidence="2">
    <location>
        <begin position="103"/>
        <end position="165"/>
    </location>
</feature>
<dbReference type="GO" id="GO:0045944">
    <property type="term" value="P:positive regulation of transcription by RNA polymerase II"/>
    <property type="evidence" value="ECO:0000318"/>
    <property type="project" value="GO_Central"/>
</dbReference>
<evidence type="ECO:0000313" key="4">
    <source>
        <dbReference type="EMBL" id="KAJ0228455.1"/>
    </source>
</evidence>
<proteinExistence type="predicted"/>
<dbReference type="PROSITE" id="PS50172">
    <property type="entry name" value="BRCT"/>
    <property type="match status" value="2"/>
</dbReference>
<dbReference type="Pfam" id="PF16589">
    <property type="entry name" value="BRCT_2"/>
    <property type="match status" value="1"/>
</dbReference>
<dbReference type="Pfam" id="PF18428">
    <property type="entry name" value="BRCT_3"/>
    <property type="match status" value="1"/>
</dbReference>
<dbReference type="SMART" id="SM00292">
    <property type="entry name" value="BRCT"/>
    <property type="match status" value="2"/>
</dbReference>
<feature type="compositionally biased region" description="Low complexity" evidence="2">
    <location>
        <begin position="103"/>
        <end position="119"/>
    </location>
</feature>
<comment type="caution">
    <text evidence="4">The sequence shown here is derived from an EMBL/GenBank/DDBJ whole genome shotgun (WGS) entry which is preliminary data.</text>
</comment>
<dbReference type="SUPFAM" id="SSF52113">
    <property type="entry name" value="BRCT domain"/>
    <property type="match status" value="2"/>
</dbReference>
<dbReference type="Gramene" id="rna-gnl|WGS:NBSK|LSAT_1X118241_mrna">
    <property type="protein sequence ID" value="cds-PLY97307.1"/>
    <property type="gene ID" value="gene-LSAT_1X118241"/>
</dbReference>
<dbReference type="FunFam" id="3.40.50.10190:FF:000081">
    <property type="entry name" value="BRCA1 C Terminus domain containing protein expressed"/>
    <property type="match status" value="1"/>
</dbReference>
<dbReference type="InterPro" id="IPR001357">
    <property type="entry name" value="BRCT_dom"/>
</dbReference>
<keyword evidence="5" id="KW-1185">Reference proteome</keyword>
<dbReference type="PANTHER" id="PTHR15321:SF3">
    <property type="entry name" value="TP53-BINDING PROTEIN 1"/>
    <property type="match status" value="1"/>
</dbReference>
<dbReference type="InterPro" id="IPR047252">
    <property type="entry name" value="TP53BP1-like"/>
</dbReference>
<accession>A0A9R1WNA0</accession>
<feature type="region of interest" description="Disordered" evidence="2">
    <location>
        <begin position="565"/>
        <end position="594"/>
    </location>
</feature>
<dbReference type="InterPro" id="IPR036420">
    <property type="entry name" value="BRCT_dom_sf"/>
</dbReference>
<keyword evidence="1" id="KW-0175">Coiled coil</keyword>
<feature type="domain" description="BRCT" evidence="3">
    <location>
        <begin position="765"/>
        <end position="859"/>
    </location>
</feature>
<feature type="domain" description="BRCT" evidence="3">
    <location>
        <begin position="643"/>
        <end position="747"/>
    </location>
</feature>
<dbReference type="Gene3D" id="3.40.50.10190">
    <property type="entry name" value="BRCT domain"/>
    <property type="match status" value="2"/>
</dbReference>
<feature type="coiled-coil region" evidence="1">
    <location>
        <begin position="200"/>
        <end position="231"/>
    </location>
</feature>
<feature type="region of interest" description="Disordered" evidence="2">
    <location>
        <begin position="486"/>
        <end position="546"/>
    </location>
</feature>
<dbReference type="EMBL" id="NBSK02000001">
    <property type="protein sequence ID" value="KAJ0228455.1"/>
    <property type="molecule type" value="Genomic_DNA"/>
</dbReference>
<evidence type="ECO:0000256" key="1">
    <source>
        <dbReference type="SAM" id="Coils"/>
    </source>
</evidence>